<dbReference type="Proteomes" id="UP000001554">
    <property type="component" value="Chromosome 5"/>
</dbReference>
<dbReference type="KEGG" id="bfo:118415525"/>
<sequence length="157" mass="17321">MVPAIIFPLVFYLASAAEDHVATLAPKTLPTLTPFTTMTMPYPTTTTATMTTTLYPCTCCRKEQRCTFTTTTRPLPCLLRGRSTCLDPPCVDQTSYNSYTCSCGTCPTGPNCYAWDRTIIPAGEAVEVNGAVCECRWKRWGDRFSPYADCRWGVISG</sequence>
<reference evidence="2" key="1">
    <citation type="journal article" date="2020" name="Nat. Ecol. Evol.">
        <title>Deeply conserved synteny resolves early events in vertebrate evolution.</title>
        <authorList>
            <person name="Simakov O."/>
            <person name="Marletaz F."/>
            <person name="Yue J.X."/>
            <person name="O'Connell B."/>
            <person name="Jenkins J."/>
            <person name="Brandt A."/>
            <person name="Calef R."/>
            <person name="Tung C.H."/>
            <person name="Huang T.K."/>
            <person name="Schmutz J."/>
            <person name="Satoh N."/>
            <person name="Yu J.K."/>
            <person name="Putnam N.H."/>
            <person name="Green R.E."/>
            <person name="Rokhsar D.S."/>
        </authorList>
    </citation>
    <scope>NUCLEOTIDE SEQUENCE [LARGE SCALE GENOMIC DNA]</scope>
    <source>
        <strain evidence="2">S238N-H82</strain>
    </source>
</reference>
<dbReference type="GeneID" id="118415525"/>
<feature type="chain" id="PRO_5039914460" evidence="1">
    <location>
        <begin position="17"/>
        <end position="157"/>
    </location>
</feature>
<evidence type="ECO:0000313" key="3">
    <source>
        <dbReference type="RefSeq" id="XP_035676093.1"/>
    </source>
</evidence>
<proteinExistence type="predicted"/>
<dbReference type="RefSeq" id="XP_035676093.1">
    <property type="nucleotide sequence ID" value="XM_035820200.1"/>
</dbReference>
<protein>
    <submittedName>
        <fullName evidence="3">Uncharacterized protein LOC118415525 isoform X1</fullName>
    </submittedName>
</protein>
<accession>A0A9J7L4V7</accession>
<evidence type="ECO:0000256" key="1">
    <source>
        <dbReference type="SAM" id="SignalP"/>
    </source>
</evidence>
<dbReference type="OrthoDB" id="10124935at2759"/>
<organism evidence="2 3">
    <name type="scientific">Branchiostoma floridae</name>
    <name type="common">Florida lancelet</name>
    <name type="synonym">Amphioxus</name>
    <dbReference type="NCBI Taxonomy" id="7739"/>
    <lineage>
        <taxon>Eukaryota</taxon>
        <taxon>Metazoa</taxon>
        <taxon>Chordata</taxon>
        <taxon>Cephalochordata</taxon>
        <taxon>Leptocardii</taxon>
        <taxon>Amphioxiformes</taxon>
        <taxon>Branchiostomatidae</taxon>
        <taxon>Branchiostoma</taxon>
    </lineage>
</organism>
<keyword evidence="2" id="KW-1185">Reference proteome</keyword>
<keyword evidence="1" id="KW-0732">Signal</keyword>
<dbReference type="AlphaFoldDB" id="A0A9J7L4V7"/>
<reference evidence="3" key="2">
    <citation type="submission" date="2025-08" db="UniProtKB">
        <authorList>
            <consortium name="RefSeq"/>
        </authorList>
    </citation>
    <scope>IDENTIFICATION</scope>
    <source>
        <strain evidence="3">S238N-H82</strain>
        <tissue evidence="3">Testes</tissue>
    </source>
</reference>
<feature type="signal peptide" evidence="1">
    <location>
        <begin position="1"/>
        <end position="16"/>
    </location>
</feature>
<evidence type="ECO:0000313" key="2">
    <source>
        <dbReference type="Proteomes" id="UP000001554"/>
    </source>
</evidence>
<gene>
    <name evidence="3" type="primary">LOC118415525</name>
</gene>
<name>A0A9J7L4V7_BRAFL</name>